<protein>
    <recommendedName>
        <fullName evidence="2">Neurotransmitter-gated ion-channel transmembrane domain-containing protein</fullName>
    </recommendedName>
</protein>
<feature type="compositionally biased region" description="Basic residues" evidence="1">
    <location>
        <begin position="136"/>
        <end position="145"/>
    </location>
</feature>
<feature type="domain" description="Neurotransmitter-gated ion-channel transmembrane" evidence="2">
    <location>
        <begin position="52"/>
        <end position="82"/>
    </location>
</feature>
<dbReference type="InterPro" id="IPR036719">
    <property type="entry name" value="Neuro-gated_channel_TM_sf"/>
</dbReference>
<feature type="domain" description="Neurotransmitter-gated ion-channel transmembrane" evidence="2">
    <location>
        <begin position="6"/>
        <end position="34"/>
    </location>
</feature>
<evidence type="ECO:0000313" key="4">
    <source>
        <dbReference type="Proteomes" id="UP000215335"/>
    </source>
</evidence>
<evidence type="ECO:0000259" key="2">
    <source>
        <dbReference type="Pfam" id="PF02932"/>
    </source>
</evidence>
<reference evidence="3 4" key="1">
    <citation type="journal article" date="2017" name="Curr. Biol.">
        <title>The Evolution of Venom by Co-option of Single-Copy Genes.</title>
        <authorList>
            <person name="Martinson E.O."/>
            <person name="Mrinalini"/>
            <person name="Kelkar Y.D."/>
            <person name="Chang C.H."/>
            <person name="Werren J.H."/>
        </authorList>
    </citation>
    <scope>NUCLEOTIDE SEQUENCE [LARGE SCALE GENOMIC DNA]</scope>
    <source>
        <strain evidence="3 4">Alberta</strain>
        <tissue evidence="3">Whole body</tissue>
    </source>
</reference>
<dbReference type="GO" id="GO:0016020">
    <property type="term" value="C:membrane"/>
    <property type="evidence" value="ECO:0007669"/>
    <property type="project" value="InterPro"/>
</dbReference>
<dbReference type="GO" id="GO:0006811">
    <property type="term" value="P:monoatomic ion transport"/>
    <property type="evidence" value="ECO:0007669"/>
    <property type="project" value="InterPro"/>
</dbReference>
<sequence length="189" mass="21095">MKRDEGVTILLSLTVFLNLVAESMPTTSDAVPLIDTTRLKEQTHTWWATTVSGVTILLSLTVFLNLVAETLPQVSDAIPLLGVTILLSQTVFSLLVAHVLTRTSEAVPLIGTDDCVQYSNCLFLSIELELDGPQSRHYRSRKKRPPPSYTGSAAANSKMNLKQCFYYCHYYFFPSHPHNDIGTIRPRKP</sequence>
<dbReference type="AlphaFoldDB" id="A0A232FHT0"/>
<dbReference type="Pfam" id="PF02932">
    <property type="entry name" value="Neur_chan_memb"/>
    <property type="match status" value="2"/>
</dbReference>
<comment type="caution">
    <text evidence="3">The sequence shown here is derived from an EMBL/GenBank/DDBJ whole genome shotgun (WGS) entry which is preliminary data.</text>
</comment>
<accession>A0A232FHT0</accession>
<dbReference type="InterPro" id="IPR006029">
    <property type="entry name" value="Neurotrans-gated_channel_TM"/>
</dbReference>
<dbReference type="Gene3D" id="1.20.58.390">
    <property type="entry name" value="Neurotransmitter-gated ion-channel transmembrane domain"/>
    <property type="match status" value="3"/>
</dbReference>
<gene>
    <name evidence="3" type="ORF">TSAR_002848</name>
</gene>
<dbReference type="EMBL" id="NNAY01000173">
    <property type="protein sequence ID" value="OXU30316.1"/>
    <property type="molecule type" value="Genomic_DNA"/>
</dbReference>
<feature type="region of interest" description="Disordered" evidence="1">
    <location>
        <begin position="135"/>
        <end position="154"/>
    </location>
</feature>
<evidence type="ECO:0000313" key="3">
    <source>
        <dbReference type="EMBL" id="OXU30316.1"/>
    </source>
</evidence>
<name>A0A232FHT0_9HYME</name>
<evidence type="ECO:0000256" key="1">
    <source>
        <dbReference type="SAM" id="MobiDB-lite"/>
    </source>
</evidence>
<dbReference type="SUPFAM" id="SSF90112">
    <property type="entry name" value="Neurotransmitter-gated ion-channel transmembrane pore"/>
    <property type="match status" value="3"/>
</dbReference>
<dbReference type="InterPro" id="IPR038050">
    <property type="entry name" value="Neuro_actylchol_rec"/>
</dbReference>
<proteinExistence type="predicted"/>
<dbReference type="Proteomes" id="UP000215335">
    <property type="component" value="Unassembled WGS sequence"/>
</dbReference>
<keyword evidence="4" id="KW-1185">Reference proteome</keyword>
<organism evidence="3 4">
    <name type="scientific">Trichomalopsis sarcophagae</name>
    <dbReference type="NCBI Taxonomy" id="543379"/>
    <lineage>
        <taxon>Eukaryota</taxon>
        <taxon>Metazoa</taxon>
        <taxon>Ecdysozoa</taxon>
        <taxon>Arthropoda</taxon>
        <taxon>Hexapoda</taxon>
        <taxon>Insecta</taxon>
        <taxon>Pterygota</taxon>
        <taxon>Neoptera</taxon>
        <taxon>Endopterygota</taxon>
        <taxon>Hymenoptera</taxon>
        <taxon>Apocrita</taxon>
        <taxon>Proctotrupomorpha</taxon>
        <taxon>Chalcidoidea</taxon>
        <taxon>Pteromalidae</taxon>
        <taxon>Pteromalinae</taxon>
        <taxon>Trichomalopsis</taxon>
    </lineage>
</organism>